<comment type="similarity">
    <text evidence="3">Belongs to the CotF family.</text>
</comment>
<dbReference type="Gene3D" id="1.20.1260.10">
    <property type="match status" value="1"/>
</dbReference>
<dbReference type="GO" id="GO:0030435">
    <property type="term" value="P:sporulation resulting in formation of a cellular spore"/>
    <property type="evidence" value="ECO:0007669"/>
    <property type="project" value="UniProtKB-KW"/>
</dbReference>
<dbReference type="EMBL" id="QFFZ01000007">
    <property type="protein sequence ID" value="TEB12361.1"/>
    <property type="molecule type" value="Genomic_DNA"/>
</dbReference>
<dbReference type="PANTHER" id="PTHR39183:SF1">
    <property type="entry name" value="SPORE COAT PROTEIN F-LIKE PROTEIN YHCQ"/>
    <property type="match status" value="1"/>
</dbReference>
<sequence>MKLGAQELIEMHEVLNESVSMIEHYAMYLNVCQDPELRRILDRQQRHMIDSYNAKVNMSQNQGMDITGIPRPAMGTGTAGISMEGRPEYGTRAAVRTDALVLNDRAIASGAMIFHRCGAVKSTNAALVCTDPQLRNFLSTAAKSCIEMAFELSQYMSYKGWRPAGMAQPHLMAQAQQTYQTQTGH</sequence>
<keyword evidence="5" id="KW-1185">Reference proteome</keyword>
<dbReference type="OrthoDB" id="1685263at2"/>
<reference evidence="4 5" key="1">
    <citation type="journal article" date="2018" name="Environ. Microbiol.">
        <title>Novel energy conservation strategies and behaviour of Pelotomaculum schinkii driving syntrophic propionate catabolism.</title>
        <authorList>
            <person name="Hidalgo-Ahumada C.A.P."/>
            <person name="Nobu M.K."/>
            <person name="Narihiro T."/>
            <person name="Tamaki H."/>
            <person name="Liu W.T."/>
            <person name="Kamagata Y."/>
            <person name="Stams A.J.M."/>
            <person name="Imachi H."/>
            <person name="Sousa D.Z."/>
        </authorList>
    </citation>
    <scope>NUCLEOTIDE SEQUENCE [LARGE SCALE GENOMIC DNA]</scope>
    <source>
        <strain evidence="4 5">MGP</strain>
    </source>
</reference>
<dbReference type="Pfam" id="PF07875">
    <property type="entry name" value="Coat_F"/>
    <property type="match status" value="1"/>
</dbReference>
<comment type="caution">
    <text evidence="4">The sequence shown here is derived from an EMBL/GenBank/DDBJ whole genome shotgun (WGS) entry which is preliminary data.</text>
</comment>
<name>A0A4Y7RU07_9FIRM</name>
<proteinExistence type="inferred from homology"/>
<keyword evidence="1" id="KW-0749">Sporulation</keyword>
<gene>
    <name evidence="4" type="ORF">Pmgp_00978</name>
</gene>
<dbReference type="PANTHER" id="PTHR39183">
    <property type="entry name" value="SPORE COAT PROTEIN F-LIKE PROTEIN YHCQ"/>
    <property type="match status" value="1"/>
</dbReference>
<evidence type="ECO:0000313" key="5">
    <source>
        <dbReference type="Proteomes" id="UP000297597"/>
    </source>
</evidence>
<dbReference type="RefSeq" id="WP_134212857.1">
    <property type="nucleotide sequence ID" value="NZ_QFFZ01000007.1"/>
</dbReference>
<dbReference type="AlphaFoldDB" id="A0A4Y7RU07"/>
<evidence type="ECO:0000256" key="2">
    <source>
        <dbReference type="ARBA" id="ARBA00024325"/>
    </source>
</evidence>
<dbReference type="InterPro" id="IPR012347">
    <property type="entry name" value="Ferritin-like"/>
</dbReference>
<dbReference type="InterPro" id="IPR012851">
    <property type="entry name" value="Spore_coat_CotF-like"/>
</dbReference>
<accession>A0A4Y7RU07</accession>
<comment type="subcellular location">
    <subcellularLocation>
        <location evidence="2">Spore coat</location>
    </subcellularLocation>
</comment>
<evidence type="ECO:0000256" key="3">
    <source>
        <dbReference type="ARBA" id="ARBA00024344"/>
    </source>
</evidence>
<evidence type="ECO:0008006" key="6">
    <source>
        <dbReference type="Google" id="ProtNLM"/>
    </source>
</evidence>
<dbReference type="Proteomes" id="UP000297597">
    <property type="component" value="Unassembled WGS sequence"/>
</dbReference>
<evidence type="ECO:0000313" key="4">
    <source>
        <dbReference type="EMBL" id="TEB12361.1"/>
    </source>
</evidence>
<organism evidence="4 5">
    <name type="scientific">Pelotomaculum propionicicum</name>
    <dbReference type="NCBI Taxonomy" id="258475"/>
    <lineage>
        <taxon>Bacteria</taxon>
        <taxon>Bacillati</taxon>
        <taxon>Bacillota</taxon>
        <taxon>Clostridia</taxon>
        <taxon>Eubacteriales</taxon>
        <taxon>Desulfotomaculaceae</taxon>
        <taxon>Pelotomaculum</taxon>
    </lineage>
</organism>
<evidence type="ECO:0000256" key="1">
    <source>
        <dbReference type="ARBA" id="ARBA00022969"/>
    </source>
</evidence>
<protein>
    <recommendedName>
        <fullName evidence="6">Spore coat protein</fullName>
    </recommendedName>
</protein>